<dbReference type="AlphaFoldDB" id="A0A917E8Z4"/>
<reference evidence="4" key="2">
    <citation type="submission" date="2020-09" db="EMBL/GenBank/DDBJ databases">
        <authorList>
            <person name="Sun Q."/>
            <person name="Zhou Y."/>
        </authorList>
    </citation>
    <scope>NUCLEOTIDE SEQUENCE</scope>
    <source>
        <strain evidence="4">CGMCC 1.15519</strain>
    </source>
</reference>
<dbReference type="RefSeq" id="WP_188762994.1">
    <property type="nucleotide sequence ID" value="NZ_BMJM01000007.1"/>
</dbReference>
<evidence type="ECO:0000313" key="4">
    <source>
        <dbReference type="EMBL" id="GGE15080.1"/>
    </source>
</evidence>
<keyword evidence="2" id="KW-0012">Acyltransferase</keyword>
<dbReference type="Proteomes" id="UP000635071">
    <property type="component" value="Unassembled WGS sequence"/>
</dbReference>
<comment type="caution">
    <text evidence="4">The sequence shown here is derived from an EMBL/GenBank/DDBJ whole genome shotgun (WGS) entry which is preliminary data.</text>
</comment>
<sequence>MTVRLAQSGDLPLLGAVEASAALLFLGTPMAFAINDPLTPVDTLATAMARQTLWVAANANDAPLGFLIAEPVGAWLHIVGISVAAEAQRHGHGTALLAAIIDAAPRLNCTCLSLTTDREIAWNAPLYGRHGFVELAQSTAPFWLLAILLREASMGFNPARRCAMFRPL</sequence>
<evidence type="ECO:0000256" key="2">
    <source>
        <dbReference type="ARBA" id="ARBA00023315"/>
    </source>
</evidence>
<feature type="domain" description="N-acetyltransferase" evidence="3">
    <location>
        <begin position="1"/>
        <end position="150"/>
    </location>
</feature>
<dbReference type="Gene3D" id="3.40.630.30">
    <property type="match status" value="1"/>
</dbReference>
<accession>A0A917E8Z4</accession>
<dbReference type="PANTHER" id="PTHR43800">
    <property type="entry name" value="PEPTIDYL-LYSINE N-ACETYLTRANSFERASE YJAB"/>
    <property type="match status" value="1"/>
</dbReference>
<dbReference type="InterPro" id="IPR016181">
    <property type="entry name" value="Acyl_CoA_acyltransferase"/>
</dbReference>
<dbReference type="EMBL" id="BMJM01000007">
    <property type="protein sequence ID" value="GGE15080.1"/>
    <property type="molecule type" value="Genomic_DNA"/>
</dbReference>
<evidence type="ECO:0000313" key="5">
    <source>
        <dbReference type="Proteomes" id="UP000635071"/>
    </source>
</evidence>
<dbReference type="PANTHER" id="PTHR43800:SF1">
    <property type="entry name" value="PEPTIDYL-LYSINE N-ACETYLTRANSFERASE YJAB"/>
    <property type="match status" value="1"/>
</dbReference>
<evidence type="ECO:0000256" key="1">
    <source>
        <dbReference type="ARBA" id="ARBA00022679"/>
    </source>
</evidence>
<dbReference type="Pfam" id="PF00583">
    <property type="entry name" value="Acetyltransf_1"/>
    <property type="match status" value="1"/>
</dbReference>
<dbReference type="PROSITE" id="PS51186">
    <property type="entry name" value="GNAT"/>
    <property type="match status" value="1"/>
</dbReference>
<organism evidence="4 5">
    <name type="scientific">Sandarakinorhabdus glacialis</name>
    <dbReference type="NCBI Taxonomy" id="1614636"/>
    <lineage>
        <taxon>Bacteria</taxon>
        <taxon>Pseudomonadati</taxon>
        <taxon>Pseudomonadota</taxon>
        <taxon>Alphaproteobacteria</taxon>
        <taxon>Sphingomonadales</taxon>
        <taxon>Sphingosinicellaceae</taxon>
        <taxon>Sandarakinorhabdus</taxon>
    </lineage>
</organism>
<reference evidence="4" key="1">
    <citation type="journal article" date="2014" name="Int. J. Syst. Evol. Microbiol.">
        <title>Complete genome sequence of Corynebacterium casei LMG S-19264T (=DSM 44701T), isolated from a smear-ripened cheese.</title>
        <authorList>
            <consortium name="US DOE Joint Genome Institute (JGI-PGF)"/>
            <person name="Walter F."/>
            <person name="Albersmeier A."/>
            <person name="Kalinowski J."/>
            <person name="Ruckert C."/>
        </authorList>
    </citation>
    <scope>NUCLEOTIDE SEQUENCE</scope>
    <source>
        <strain evidence="4">CGMCC 1.15519</strain>
    </source>
</reference>
<dbReference type="SUPFAM" id="SSF55729">
    <property type="entry name" value="Acyl-CoA N-acyltransferases (Nat)"/>
    <property type="match status" value="1"/>
</dbReference>
<keyword evidence="1" id="KW-0808">Transferase</keyword>
<protein>
    <submittedName>
        <fullName evidence="4">N-acetyltransferase</fullName>
    </submittedName>
</protein>
<keyword evidence="5" id="KW-1185">Reference proteome</keyword>
<name>A0A917E8Z4_9SPHN</name>
<dbReference type="InterPro" id="IPR000182">
    <property type="entry name" value="GNAT_dom"/>
</dbReference>
<dbReference type="GO" id="GO:0016747">
    <property type="term" value="F:acyltransferase activity, transferring groups other than amino-acyl groups"/>
    <property type="evidence" value="ECO:0007669"/>
    <property type="project" value="InterPro"/>
</dbReference>
<evidence type="ECO:0000259" key="3">
    <source>
        <dbReference type="PROSITE" id="PS51186"/>
    </source>
</evidence>
<proteinExistence type="predicted"/>
<gene>
    <name evidence="4" type="ORF">GCM10011529_21840</name>
</gene>